<protein>
    <submittedName>
        <fullName evidence="2">Uncharacterized protein</fullName>
    </submittedName>
</protein>
<accession>A0A166AVK1</accession>
<dbReference type="Proteomes" id="UP000077755">
    <property type="component" value="Chromosome 3"/>
</dbReference>
<proteinExistence type="predicted"/>
<feature type="compositionally biased region" description="Gly residues" evidence="1">
    <location>
        <begin position="9"/>
        <end position="23"/>
    </location>
</feature>
<reference evidence="2" key="2">
    <citation type="submission" date="2022-03" db="EMBL/GenBank/DDBJ databases">
        <title>Draft title - Genomic analysis of global carrot germplasm unveils the trajectory of domestication and the origin of high carotenoid orange carrot.</title>
        <authorList>
            <person name="Iorizzo M."/>
            <person name="Ellison S."/>
            <person name="Senalik D."/>
            <person name="Macko-Podgorni A."/>
            <person name="Grzebelus D."/>
            <person name="Bostan H."/>
            <person name="Rolling W."/>
            <person name="Curaba J."/>
            <person name="Simon P."/>
        </authorList>
    </citation>
    <scope>NUCLEOTIDE SEQUENCE</scope>
    <source>
        <tissue evidence="2">Leaf</tissue>
    </source>
</reference>
<evidence type="ECO:0000313" key="2">
    <source>
        <dbReference type="EMBL" id="WOG92934.1"/>
    </source>
</evidence>
<evidence type="ECO:0000256" key="1">
    <source>
        <dbReference type="SAM" id="MobiDB-lite"/>
    </source>
</evidence>
<dbReference type="EMBL" id="CP093345">
    <property type="protein sequence ID" value="WOG92934.1"/>
    <property type="molecule type" value="Genomic_DNA"/>
</dbReference>
<keyword evidence="3" id="KW-1185">Reference proteome</keyword>
<feature type="compositionally biased region" description="Basic and acidic residues" evidence="1">
    <location>
        <begin position="68"/>
        <end position="78"/>
    </location>
</feature>
<evidence type="ECO:0000313" key="3">
    <source>
        <dbReference type="Proteomes" id="UP000077755"/>
    </source>
</evidence>
<feature type="region of interest" description="Disordered" evidence="1">
    <location>
        <begin position="1"/>
        <end position="105"/>
    </location>
</feature>
<sequence>MAGRRVVDGRGGGGAGCGGGRVGQVGCDGNDDPAIGRDRSNGGSGGGHRGGRGYAEDPNVDLMDDDNDAARGDDHSQEQDEQCNNNPEEQSNSNQEEQASNNEEPRVVLPNIHRGRGYSAGLFGNLPSAPIVTRIANNEIEFGVASRTLLAIMRRYWPDDVVSMTDMDRMHPGWWNLVLTDFGAYINKHQKEPPLLEHFKELHTLRGKDTLISPEAKKIMGLDDKCFLSLSGSLS</sequence>
<reference evidence="2" key="1">
    <citation type="journal article" date="2016" name="Nat. Genet.">
        <title>A high-quality carrot genome assembly provides new insights into carotenoid accumulation and asterid genome evolution.</title>
        <authorList>
            <person name="Iorizzo M."/>
            <person name="Ellison S."/>
            <person name="Senalik D."/>
            <person name="Zeng P."/>
            <person name="Satapoomin P."/>
            <person name="Huang J."/>
            <person name="Bowman M."/>
            <person name="Iovene M."/>
            <person name="Sanseverino W."/>
            <person name="Cavagnaro P."/>
            <person name="Yildiz M."/>
            <person name="Macko-Podgorni A."/>
            <person name="Moranska E."/>
            <person name="Grzebelus E."/>
            <person name="Grzebelus D."/>
            <person name="Ashrafi H."/>
            <person name="Zheng Z."/>
            <person name="Cheng S."/>
            <person name="Spooner D."/>
            <person name="Van Deynze A."/>
            <person name="Simon P."/>
        </authorList>
    </citation>
    <scope>NUCLEOTIDE SEQUENCE</scope>
    <source>
        <tissue evidence="2">Leaf</tissue>
    </source>
</reference>
<feature type="compositionally biased region" description="Low complexity" evidence="1">
    <location>
        <begin position="82"/>
        <end position="102"/>
    </location>
</feature>
<organism evidence="2 3">
    <name type="scientific">Daucus carota subsp. sativus</name>
    <name type="common">Carrot</name>
    <dbReference type="NCBI Taxonomy" id="79200"/>
    <lineage>
        <taxon>Eukaryota</taxon>
        <taxon>Viridiplantae</taxon>
        <taxon>Streptophyta</taxon>
        <taxon>Embryophyta</taxon>
        <taxon>Tracheophyta</taxon>
        <taxon>Spermatophyta</taxon>
        <taxon>Magnoliopsida</taxon>
        <taxon>eudicotyledons</taxon>
        <taxon>Gunneridae</taxon>
        <taxon>Pentapetalae</taxon>
        <taxon>asterids</taxon>
        <taxon>campanulids</taxon>
        <taxon>Apiales</taxon>
        <taxon>Apiaceae</taxon>
        <taxon>Apioideae</taxon>
        <taxon>Scandiceae</taxon>
        <taxon>Daucinae</taxon>
        <taxon>Daucus</taxon>
        <taxon>Daucus sect. Daucus</taxon>
    </lineage>
</organism>
<feature type="compositionally biased region" description="Acidic residues" evidence="1">
    <location>
        <begin position="58"/>
        <end position="67"/>
    </location>
</feature>
<name>A0A166AVK1_DAUCS</name>
<dbReference type="Gramene" id="KZN01990">
    <property type="protein sequence ID" value="KZN01990"/>
    <property type="gene ID" value="DCAR_010744"/>
</dbReference>
<gene>
    <name evidence="2" type="ORF">DCAR_0312212</name>
</gene>
<dbReference type="AlphaFoldDB" id="A0A166AVK1"/>